<feature type="domain" description="Alcohol dehydrogenase iron-type/glycerol dehydrogenase GldA" evidence="6">
    <location>
        <begin position="11"/>
        <end position="155"/>
    </location>
</feature>
<evidence type="ECO:0000256" key="3">
    <source>
        <dbReference type="ARBA" id="ARBA00023002"/>
    </source>
</evidence>
<dbReference type="AlphaFoldDB" id="A0A430AZX4"/>
<accession>A0A430AZX4</accession>
<dbReference type="Gene3D" id="1.20.1090.10">
    <property type="entry name" value="Dehydroquinate synthase-like - alpha domain"/>
    <property type="match status" value="1"/>
</dbReference>
<name>A0A430AZX4_9ENTE</name>
<feature type="binding site" evidence="5">
    <location>
        <begin position="95"/>
        <end position="99"/>
    </location>
    <ligand>
        <name>NAD(+)</name>
        <dbReference type="ChEBI" id="CHEBI:57540"/>
    </ligand>
</feature>
<dbReference type="PIRSF" id="PIRSF000112">
    <property type="entry name" value="Glycerol_dehydrogenase"/>
    <property type="match status" value="1"/>
</dbReference>
<feature type="binding site" evidence="5">
    <location>
        <position position="126"/>
    </location>
    <ligand>
        <name>NAD(+)</name>
        <dbReference type="ChEBI" id="CHEBI:57540"/>
    </ligand>
</feature>
<dbReference type="PROSITE" id="PS00913">
    <property type="entry name" value="ADH_IRON_1"/>
    <property type="match status" value="1"/>
</dbReference>
<keyword evidence="8" id="KW-1185">Reference proteome</keyword>
<dbReference type="Pfam" id="PF00465">
    <property type="entry name" value="Fe-ADH"/>
    <property type="match status" value="1"/>
</dbReference>
<comment type="cofactor">
    <cofactor evidence="4">
        <name>Zn(2+)</name>
        <dbReference type="ChEBI" id="CHEBI:29105"/>
    </cofactor>
    <text evidence="4">Binds 1 zinc ion per subunit.</text>
</comment>
<feature type="binding site" evidence="4">
    <location>
        <position position="273"/>
    </location>
    <ligand>
        <name>glycerol</name>
        <dbReference type="ChEBI" id="CHEBI:17754"/>
    </ligand>
</feature>
<dbReference type="Gene3D" id="3.40.50.1970">
    <property type="match status" value="1"/>
</dbReference>
<dbReference type="PANTHER" id="PTHR43616">
    <property type="entry name" value="GLYCEROL DEHYDROGENASE"/>
    <property type="match status" value="1"/>
</dbReference>
<evidence type="ECO:0000256" key="4">
    <source>
        <dbReference type="PIRSR" id="PIRSR000112-1"/>
    </source>
</evidence>
<dbReference type="InterPro" id="IPR001670">
    <property type="entry name" value="ADH_Fe/GldA"/>
</dbReference>
<comment type="caution">
    <text evidence="7">The sequence shown here is derived from an EMBL/GenBank/DDBJ whole genome shotgun (WGS) entry which is preliminary data.</text>
</comment>
<dbReference type="GO" id="GO:0046872">
    <property type="term" value="F:metal ion binding"/>
    <property type="evidence" value="ECO:0007669"/>
    <property type="project" value="UniProtKB-KW"/>
</dbReference>
<feature type="binding site" evidence="5">
    <location>
        <position position="132"/>
    </location>
    <ligand>
        <name>NAD(+)</name>
        <dbReference type="ChEBI" id="CHEBI:57540"/>
    </ligand>
</feature>
<dbReference type="CDD" id="cd08172">
    <property type="entry name" value="GlyDH-like"/>
    <property type="match status" value="1"/>
</dbReference>
<dbReference type="GO" id="GO:0016614">
    <property type="term" value="F:oxidoreductase activity, acting on CH-OH group of donors"/>
    <property type="evidence" value="ECO:0007669"/>
    <property type="project" value="InterPro"/>
</dbReference>
<keyword evidence="3" id="KW-0560">Oxidoreductase</keyword>
<evidence type="ECO:0000313" key="8">
    <source>
        <dbReference type="Proteomes" id="UP000287605"/>
    </source>
</evidence>
<feature type="binding site" evidence="5">
    <location>
        <position position="128"/>
    </location>
    <ligand>
        <name>NAD(+)</name>
        <dbReference type="ChEBI" id="CHEBI:57540"/>
    </ligand>
</feature>
<gene>
    <name evidence="7" type="ORF">CBF29_04640</name>
</gene>
<organism evidence="7 8">
    <name type="scientific">Vagococcus elongatus</name>
    <dbReference type="NCBI Taxonomy" id="180344"/>
    <lineage>
        <taxon>Bacteria</taxon>
        <taxon>Bacillati</taxon>
        <taxon>Bacillota</taxon>
        <taxon>Bacilli</taxon>
        <taxon>Lactobacillales</taxon>
        <taxon>Enterococcaceae</taxon>
        <taxon>Vagococcus</taxon>
    </lineage>
</organism>
<evidence type="ECO:0000256" key="5">
    <source>
        <dbReference type="PIRSR" id="PIRSR000112-3"/>
    </source>
</evidence>
<evidence type="ECO:0000256" key="1">
    <source>
        <dbReference type="ARBA" id="ARBA00007358"/>
    </source>
</evidence>
<dbReference type="InterPro" id="IPR016205">
    <property type="entry name" value="Glycerol_DH"/>
</dbReference>
<dbReference type="InterPro" id="IPR018211">
    <property type="entry name" value="ADH_Fe_CS"/>
</dbReference>
<evidence type="ECO:0000313" key="7">
    <source>
        <dbReference type="EMBL" id="RSU13586.1"/>
    </source>
</evidence>
<feature type="binding site" evidence="4">
    <location>
        <position position="256"/>
    </location>
    <ligand>
        <name>glycerol</name>
        <dbReference type="ChEBI" id="CHEBI:17754"/>
    </ligand>
</feature>
<proteinExistence type="inferred from homology"/>
<dbReference type="OrthoDB" id="5198708at2"/>
<dbReference type="RefSeq" id="WP_126807869.1">
    <property type="nucleotide sequence ID" value="NZ_NGKA01000005.1"/>
</dbReference>
<reference evidence="7 8" key="1">
    <citation type="submission" date="2017-05" db="EMBL/GenBank/DDBJ databases">
        <title>Vagococcus spp. assemblies.</title>
        <authorList>
            <person name="Gulvik C.A."/>
        </authorList>
    </citation>
    <scope>NUCLEOTIDE SEQUENCE [LARGE SCALE GENOMIC DNA]</scope>
    <source>
        <strain evidence="7 8">CCUG 51432</strain>
    </source>
</reference>
<protein>
    <submittedName>
        <fullName evidence="7">Oxidoreductase</fullName>
    </submittedName>
</protein>
<keyword evidence="5" id="KW-0520">NAD</keyword>
<keyword evidence="4" id="KW-0862">Zinc</keyword>
<feature type="binding site" evidence="4">
    <location>
        <position position="172"/>
    </location>
    <ligand>
        <name>glycerol</name>
        <dbReference type="ChEBI" id="CHEBI:17754"/>
    </ligand>
</feature>
<dbReference type="EMBL" id="NGKA01000005">
    <property type="protein sequence ID" value="RSU13586.1"/>
    <property type="molecule type" value="Genomic_DNA"/>
</dbReference>
<comment type="similarity">
    <text evidence="1">Belongs to the iron-containing alcohol dehydrogenase family.</text>
</comment>
<dbReference type="Proteomes" id="UP000287605">
    <property type="component" value="Unassembled WGS sequence"/>
</dbReference>
<keyword evidence="2 4" id="KW-0479">Metal-binding</keyword>
<evidence type="ECO:0000259" key="6">
    <source>
        <dbReference type="Pfam" id="PF00465"/>
    </source>
</evidence>
<dbReference type="PANTHER" id="PTHR43616:SF3">
    <property type="entry name" value="HYDROXYCARBOXYLATE DEHYDROGENASE A"/>
    <property type="match status" value="1"/>
</dbReference>
<evidence type="ECO:0000256" key="2">
    <source>
        <dbReference type="ARBA" id="ARBA00022723"/>
    </source>
</evidence>
<dbReference type="SUPFAM" id="SSF56796">
    <property type="entry name" value="Dehydroquinate synthase-like"/>
    <property type="match status" value="1"/>
</dbReference>
<sequence length="359" mass="39892">MKMNLVVRGAPQEYICKTGSWQELPDHLAKRGVENILVLHGEKSWKAAEPYFPDLSDFQVLFRHYGNHCTDTLRDQHIAVAKENQIDTVVAVGGGKISDLGKMIAHEMKIRIVILPTLAATCAAYSSLSSVYNDNGEHSEMRIFPYSTDLVLVEPEMLLDSPEEYLIAGIGDTIAKWYESNAIISQLEEKSVAVEIAQSMAKKCRDNLLEYSSEAIKAHGEKNLTEAFKKVIETNIMLAGLVGGFGDDYGRTAGAHTIHDALTVVPESRAVLHGNKVAYGILVQLVIEDKWEEIKNLQPFYEELGLPLSLKDMKIPLDGLDKVVEKAASPKEFIHLLAKPVNQQVIKEAMLALEDYMTN</sequence>